<dbReference type="RefSeq" id="WP_138080778.1">
    <property type="nucleotide sequence ID" value="NZ_VAJM01000014.1"/>
</dbReference>
<dbReference type="EMBL" id="VAJM01000014">
    <property type="protein sequence ID" value="TLM89105.1"/>
    <property type="molecule type" value="Genomic_DNA"/>
</dbReference>
<reference evidence="1 2" key="1">
    <citation type="submission" date="2019-05" db="EMBL/GenBank/DDBJ databases">
        <title>Hymenobacter edaphi sp. nov., isolated from abandoned arsenic-contaminated farmland soil.</title>
        <authorList>
            <person name="Nie L."/>
        </authorList>
    </citation>
    <scope>NUCLEOTIDE SEQUENCE [LARGE SCALE GENOMIC DNA]</scope>
    <source>
        <strain evidence="1 2">1-3-3-8</strain>
    </source>
</reference>
<sequence>MIETITKLIHQELLQPEWESTRQLLAIMDVALDNGLPRVEAIVINEEAGRATGYVAVKDEAFYIGVHFVIAQDKAELTGVDTEPAVYLSFSPWSADLSCEELLRLTTLTPQKVERVEQGGEDAGSFISLLEFESSKSPGRIEEKLDEFLSFLEQDAAGIRQLIAHTDTGSNTLLVGICFHLSNRNFTRLFLPQDLIARLHRLGLELTFDLWIQGRELPSNY</sequence>
<organism evidence="1 2">
    <name type="scientific">Hymenobacter jeollabukensis</name>
    <dbReference type="NCBI Taxonomy" id="2025313"/>
    <lineage>
        <taxon>Bacteria</taxon>
        <taxon>Pseudomonadati</taxon>
        <taxon>Bacteroidota</taxon>
        <taxon>Cytophagia</taxon>
        <taxon>Cytophagales</taxon>
        <taxon>Hymenobacteraceae</taxon>
        <taxon>Hymenobacter</taxon>
    </lineage>
</organism>
<evidence type="ECO:0000313" key="2">
    <source>
        <dbReference type="Proteomes" id="UP000305517"/>
    </source>
</evidence>
<proteinExistence type="predicted"/>
<name>A0A5R8WKK8_9BACT</name>
<gene>
    <name evidence="1" type="ORF">FDY95_21280</name>
</gene>
<dbReference type="OrthoDB" id="659320at2"/>
<dbReference type="Pfam" id="PF14106">
    <property type="entry name" value="DUF4279"/>
    <property type="match status" value="1"/>
</dbReference>
<dbReference type="InterPro" id="IPR025459">
    <property type="entry name" value="DUF4279"/>
</dbReference>
<keyword evidence="2" id="KW-1185">Reference proteome</keyword>
<protein>
    <submittedName>
        <fullName evidence="1">DUF4279 domain-containing protein</fullName>
    </submittedName>
</protein>
<accession>A0A5R8WKK8</accession>
<dbReference type="Proteomes" id="UP000305517">
    <property type="component" value="Unassembled WGS sequence"/>
</dbReference>
<comment type="caution">
    <text evidence="1">The sequence shown here is derived from an EMBL/GenBank/DDBJ whole genome shotgun (WGS) entry which is preliminary data.</text>
</comment>
<evidence type="ECO:0000313" key="1">
    <source>
        <dbReference type="EMBL" id="TLM89105.1"/>
    </source>
</evidence>
<dbReference type="AlphaFoldDB" id="A0A5R8WKK8"/>